<gene>
    <name evidence="1" type="ORF">BSU04_00620</name>
</gene>
<evidence type="ECO:0000313" key="1">
    <source>
        <dbReference type="EMBL" id="OXC80620.1"/>
    </source>
</evidence>
<comment type="caution">
    <text evidence="1">The sequence shown here is derived from an EMBL/GenBank/DDBJ whole genome shotgun (WGS) entry which is preliminary data.</text>
</comment>
<protein>
    <submittedName>
        <fullName evidence="1">Uncharacterized protein</fullName>
    </submittedName>
</protein>
<dbReference type="AlphaFoldDB" id="A0A226XC73"/>
<name>A0A226XC73_CABSO</name>
<accession>A0A226XC73</accession>
<proteinExistence type="predicted"/>
<evidence type="ECO:0000313" key="2">
    <source>
        <dbReference type="Proteomes" id="UP000214720"/>
    </source>
</evidence>
<dbReference type="EMBL" id="MTHB01000011">
    <property type="protein sequence ID" value="OXC80620.1"/>
    <property type="molecule type" value="Genomic_DNA"/>
</dbReference>
<sequence length="64" mass="7047">MLRALLRYPRGFGTACASSAIVPLIPDPPKVLHRSPPPAGEHLHKKVSLENLRFTALCRLSRCS</sequence>
<organism evidence="1 2">
    <name type="scientific">Caballeronia sordidicola</name>
    <name type="common">Burkholderia sordidicola</name>
    <dbReference type="NCBI Taxonomy" id="196367"/>
    <lineage>
        <taxon>Bacteria</taxon>
        <taxon>Pseudomonadati</taxon>
        <taxon>Pseudomonadota</taxon>
        <taxon>Betaproteobacteria</taxon>
        <taxon>Burkholderiales</taxon>
        <taxon>Burkholderiaceae</taxon>
        <taxon>Caballeronia</taxon>
    </lineage>
</organism>
<dbReference type="Proteomes" id="UP000214720">
    <property type="component" value="Unassembled WGS sequence"/>
</dbReference>
<reference evidence="2" key="1">
    <citation type="submission" date="2017-01" db="EMBL/GenBank/DDBJ databases">
        <title>Genome Analysis of Deinococcus marmoris KOPRI26562.</title>
        <authorList>
            <person name="Kim J.H."/>
            <person name="Oh H.-M."/>
        </authorList>
    </citation>
    <scope>NUCLEOTIDE SEQUENCE [LARGE SCALE GENOMIC DNA]</scope>
    <source>
        <strain evidence="2">PAMC 26633</strain>
    </source>
</reference>